<dbReference type="HOGENOM" id="CLU_068230_0_0_9"/>
<feature type="transmembrane region" description="Helical" evidence="1">
    <location>
        <begin position="32"/>
        <end position="58"/>
    </location>
</feature>
<proteinExistence type="predicted"/>
<evidence type="ECO:0000313" key="4">
    <source>
        <dbReference type="Proteomes" id="UP000010847"/>
    </source>
</evidence>
<dbReference type="KEGG" id="dmt:DESME_07185"/>
<keyword evidence="1" id="KW-1133">Transmembrane helix</keyword>
<evidence type="ECO:0000313" key="3">
    <source>
        <dbReference type="EMBL" id="AHF06872.1"/>
    </source>
</evidence>
<dbReference type="STRING" id="871968.DESME_07185"/>
<dbReference type="OrthoDB" id="5447051at2"/>
<name>W0E7X7_9FIRM</name>
<reference evidence="3 4" key="1">
    <citation type="submission" date="2013-12" db="EMBL/GenBank/DDBJ databases">
        <authorList>
            <consortium name="DOE Joint Genome Institute"/>
            <person name="Smidt H."/>
            <person name="Huntemann M."/>
            <person name="Han J."/>
            <person name="Chen A."/>
            <person name="Kyrpides N."/>
            <person name="Mavromatis K."/>
            <person name="Markowitz V."/>
            <person name="Palaniappan K."/>
            <person name="Ivanova N."/>
            <person name="Schaumberg A."/>
            <person name="Pati A."/>
            <person name="Liolios K."/>
            <person name="Nordberg H.P."/>
            <person name="Cantor M.N."/>
            <person name="Hua S.X."/>
            <person name="Woyke T."/>
        </authorList>
    </citation>
    <scope>NUCLEOTIDE SEQUENCE [LARGE SCALE GENOMIC DNA]</scope>
    <source>
        <strain evidence="4">DSM 15288</strain>
    </source>
</reference>
<dbReference type="AlphaFoldDB" id="W0E7X7"/>
<keyword evidence="1" id="KW-0472">Membrane</keyword>
<evidence type="ECO:0000259" key="2">
    <source>
        <dbReference type="Pfam" id="PF13400"/>
    </source>
</evidence>
<accession>W0E7X7</accession>
<dbReference type="Pfam" id="PF13400">
    <property type="entry name" value="Tad"/>
    <property type="match status" value="1"/>
</dbReference>
<keyword evidence="4" id="KW-1185">Reference proteome</keyword>
<feature type="domain" description="Putative Flp pilus-assembly TadG-like N-terminal" evidence="2">
    <location>
        <begin position="30"/>
        <end position="76"/>
    </location>
</feature>
<dbReference type="eggNOG" id="COG4655">
    <property type="taxonomic scope" value="Bacteria"/>
</dbReference>
<dbReference type="EMBL" id="CP007032">
    <property type="protein sequence ID" value="AHF06872.1"/>
    <property type="molecule type" value="Genomic_DNA"/>
</dbReference>
<keyword evidence="1" id="KW-0812">Transmembrane</keyword>
<gene>
    <name evidence="3" type="ORF">DESME_07185</name>
</gene>
<dbReference type="RefSeq" id="WP_006715445.1">
    <property type="nucleotide sequence ID" value="NZ_CP007032.1"/>
</dbReference>
<protein>
    <recommendedName>
        <fullName evidence="2">Putative Flp pilus-assembly TadG-like N-terminal domain-containing protein</fullName>
    </recommendedName>
</protein>
<dbReference type="InterPro" id="IPR028087">
    <property type="entry name" value="Tad_N"/>
</dbReference>
<evidence type="ECO:0000256" key="1">
    <source>
        <dbReference type="SAM" id="Phobius"/>
    </source>
</evidence>
<dbReference type="Proteomes" id="UP000010847">
    <property type="component" value="Chromosome"/>
</dbReference>
<sequence>MAIWTQFMFLYMKLARSHVPEPEINSSERGSIVILVALGMTVLLGSCAMVADIGLLYVQKARLQNAVDSAALAGVQELPGDTNRANQVAEDYASQNGVNNITTRIEANNFEIAVAGQKTVPTSFAKLWGINEEQISANSAAMMVPPSSLSGAVPLSIQEQDFQYGALYTLKTGSGNQITGEIGGQYYGWFGPLDLTGGGASDYEASLTNNYQGSLSIGQFINTENGNMSGPTKRAVETRLASDTRVPPNTFDNHDRNAPEIIYVPIVKFANSDLNAVYQVQITGFAAFFLEGVSGNGTDSIITGRFIKTLITSGKTGGTLAELLKQEEDMKSGTSGIDYGLYAPKLVAN</sequence>
<organism evidence="3 4">
    <name type="scientific">Desulfitobacterium metallireducens DSM 15288</name>
    <dbReference type="NCBI Taxonomy" id="871968"/>
    <lineage>
        <taxon>Bacteria</taxon>
        <taxon>Bacillati</taxon>
        <taxon>Bacillota</taxon>
        <taxon>Clostridia</taxon>
        <taxon>Eubacteriales</taxon>
        <taxon>Desulfitobacteriaceae</taxon>
        <taxon>Desulfitobacterium</taxon>
    </lineage>
</organism>